<keyword evidence="4 6" id="KW-0256">Endoplasmic reticulum</keyword>
<evidence type="ECO:0000256" key="3">
    <source>
        <dbReference type="ARBA" id="ARBA00022448"/>
    </source>
</evidence>
<comment type="similarity">
    <text evidence="2 6">Belongs to the SEC16 family.</text>
</comment>
<keyword evidence="10" id="KW-1185">Reference proteome</keyword>
<feature type="compositionally biased region" description="Low complexity" evidence="7">
    <location>
        <begin position="118"/>
        <end position="136"/>
    </location>
</feature>
<feature type="compositionally biased region" description="Polar residues" evidence="7">
    <location>
        <begin position="1697"/>
        <end position="1708"/>
    </location>
</feature>
<feature type="compositionally biased region" description="Polar residues" evidence="7">
    <location>
        <begin position="1554"/>
        <end position="1567"/>
    </location>
</feature>
<feature type="compositionally biased region" description="Basic and acidic residues" evidence="7">
    <location>
        <begin position="72"/>
        <end position="82"/>
    </location>
</feature>
<feature type="region of interest" description="Disordered" evidence="7">
    <location>
        <begin position="393"/>
        <end position="894"/>
    </location>
</feature>
<evidence type="ECO:0000256" key="2">
    <source>
        <dbReference type="ARBA" id="ARBA00005927"/>
    </source>
</evidence>
<feature type="compositionally biased region" description="Low complexity" evidence="7">
    <location>
        <begin position="95"/>
        <end position="107"/>
    </location>
</feature>
<feature type="compositionally biased region" description="Basic and acidic residues" evidence="7">
    <location>
        <begin position="856"/>
        <end position="866"/>
    </location>
</feature>
<feature type="compositionally biased region" description="Basic residues" evidence="7">
    <location>
        <begin position="843"/>
        <end position="855"/>
    </location>
</feature>
<feature type="compositionally biased region" description="Basic residues" evidence="7">
    <location>
        <begin position="1"/>
        <end position="14"/>
    </location>
</feature>
<dbReference type="Pfam" id="PF12931">
    <property type="entry name" value="TPR_Sec16"/>
    <property type="match status" value="1"/>
</dbReference>
<proteinExistence type="inferred from homology"/>
<feature type="region of interest" description="Disordered" evidence="7">
    <location>
        <begin position="1"/>
        <end position="136"/>
    </location>
</feature>
<dbReference type="GO" id="GO:0007030">
    <property type="term" value="P:Golgi organization"/>
    <property type="evidence" value="ECO:0007669"/>
    <property type="project" value="TreeGrafter"/>
</dbReference>
<organism evidence="10 11">
    <name type="scientific">Galendromus occidentalis</name>
    <name type="common">western predatory mite</name>
    <dbReference type="NCBI Taxonomy" id="34638"/>
    <lineage>
        <taxon>Eukaryota</taxon>
        <taxon>Metazoa</taxon>
        <taxon>Ecdysozoa</taxon>
        <taxon>Arthropoda</taxon>
        <taxon>Chelicerata</taxon>
        <taxon>Arachnida</taxon>
        <taxon>Acari</taxon>
        <taxon>Parasitiformes</taxon>
        <taxon>Mesostigmata</taxon>
        <taxon>Gamasina</taxon>
        <taxon>Phytoseioidea</taxon>
        <taxon>Phytoseiidae</taxon>
        <taxon>Typhlodrominae</taxon>
        <taxon>Galendromus</taxon>
    </lineage>
</organism>
<keyword evidence="6" id="KW-0333">Golgi apparatus</keyword>
<feature type="compositionally biased region" description="Polar residues" evidence="7">
    <location>
        <begin position="577"/>
        <end position="589"/>
    </location>
</feature>
<evidence type="ECO:0000259" key="9">
    <source>
        <dbReference type="Pfam" id="PF12932"/>
    </source>
</evidence>
<feature type="compositionally biased region" description="Low complexity" evidence="7">
    <location>
        <begin position="593"/>
        <end position="602"/>
    </location>
</feature>
<feature type="compositionally biased region" description="Basic and acidic residues" evidence="7">
    <location>
        <begin position="692"/>
        <end position="741"/>
    </location>
</feature>
<keyword evidence="6" id="KW-0472">Membrane</keyword>
<name>A0AAJ7SGZ3_9ACAR</name>
<dbReference type="GO" id="GO:0070971">
    <property type="term" value="C:endoplasmic reticulum exit site"/>
    <property type="evidence" value="ECO:0007669"/>
    <property type="project" value="TreeGrafter"/>
</dbReference>
<dbReference type="RefSeq" id="XP_028968450.1">
    <property type="nucleotide sequence ID" value="XM_029112617.1"/>
</dbReference>
<feature type="region of interest" description="Disordered" evidence="7">
    <location>
        <begin position="1778"/>
        <end position="1849"/>
    </location>
</feature>
<feature type="region of interest" description="Disordered" evidence="7">
    <location>
        <begin position="1192"/>
        <end position="1230"/>
    </location>
</feature>
<feature type="region of interest" description="Disordered" evidence="7">
    <location>
        <begin position="180"/>
        <end position="205"/>
    </location>
</feature>
<comment type="subcellular location">
    <subcellularLocation>
        <location evidence="1">Endoplasmic reticulum</location>
    </subcellularLocation>
    <subcellularLocation>
        <location evidence="6">Golgi apparatus membrane</location>
    </subcellularLocation>
</comment>
<accession>A0AAJ7SGZ3</accession>
<feature type="region of interest" description="Disordered" evidence="7">
    <location>
        <begin position="1536"/>
        <end position="1637"/>
    </location>
</feature>
<feature type="compositionally biased region" description="Basic and acidic residues" evidence="7">
    <location>
        <begin position="749"/>
        <end position="764"/>
    </location>
</feature>
<evidence type="ECO:0000313" key="11">
    <source>
        <dbReference type="RefSeq" id="XP_028968450.1"/>
    </source>
</evidence>
<feature type="region of interest" description="Disordered" evidence="7">
    <location>
        <begin position="314"/>
        <end position="340"/>
    </location>
</feature>
<dbReference type="GeneID" id="100909178"/>
<feature type="compositionally biased region" description="Polar residues" evidence="7">
    <location>
        <begin position="1616"/>
        <end position="1637"/>
    </location>
</feature>
<dbReference type="Gene3D" id="1.25.40.1030">
    <property type="match status" value="1"/>
</dbReference>
<feature type="compositionally biased region" description="Basic residues" evidence="7">
    <location>
        <begin position="1218"/>
        <end position="1227"/>
    </location>
</feature>
<feature type="compositionally biased region" description="Polar residues" evidence="7">
    <location>
        <begin position="18"/>
        <end position="48"/>
    </location>
</feature>
<evidence type="ECO:0000259" key="8">
    <source>
        <dbReference type="Pfam" id="PF12931"/>
    </source>
</evidence>
<feature type="region of interest" description="Disordered" evidence="7">
    <location>
        <begin position="1900"/>
        <end position="1924"/>
    </location>
</feature>
<evidence type="ECO:0000256" key="7">
    <source>
        <dbReference type="SAM" id="MobiDB-lite"/>
    </source>
</evidence>
<feature type="compositionally biased region" description="Polar residues" evidence="7">
    <location>
        <begin position="868"/>
        <end position="884"/>
    </location>
</feature>
<feature type="compositionally biased region" description="Basic and acidic residues" evidence="7">
    <location>
        <begin position="492"/>
        <end position="512"/>
    </location>
</feature>
<dbReference type="KEGG" id="goe:100909178"/>
<dbReference type="GO" id="GO:0000139">
    <property type="term" value="C:Golgi membrane"/>
    <property type="evidence" value="ECO:0007669"/>
    <property type="project" value="UniProtKB-SubCell"/>
</dbReference>
<dbReference type="GO" id="GO:0012507">
    <property type="term" value="C:ER to Golgi transport vesicle membrane"/>
    <property type="evidence" value="ECO:0007669"/>
    <property type="project" value="TreeGrafter"/>
</dbReference>
<reference evidence="11" key="1">
    <citation type="submission" date="2025-08" db="UniProtKB">
        <authorList>
            <consortium name="RefSeq"/>
        </authorList>
    </citation>
    <scope>IDENTIFICATION</scope>
</reference>
<feature type="compositionally biased region" description="Basic and acidic residues" evidence="7">
    <location>
        <begin position="796"/>
        <end position="808"/>
    </location>
</feature>
<dbReference type="Proteomes" id="UP000694867">
    <property type="component" value="Unplaced"/>
</dbReference>
<dbReference type="InterPro" id="IPR024340">
    <property type="entry name" value="Sec16_CCD"/>
</dbReference>
<feature type="domain" description="Sec16 central conserved" evidence="9">
    <location>
        <begin position="1078"/>
        <end position="1164"/>
    </location>
</feature>
<feature type="compositionally biased region" description="Polar residues" evidence="7">
    <location>
        <begin position="1596"/>
        <end position="1608"/>
    </location>
</feature>
<dbReference type="PANTHER" id="PTHR13402:SF6">
    <property type="entry name" value="SECRETORY 16, ISOFORM I"/>
    <property type="match status" value="1"/>
</dbReference>
<feature type="compositionally biased region" description="Low complexity" evidence="7">
    <location>
        <begin position="1915"/>
        <end position="1924"/>
    </location>
</feature>
<feature type="compositionally biased region" description="Polar residues" evidence="7">
    <location>
        <begin position="624"/>
        <end position="633"/>
    </location>
</feature>
<dbReference type="CDD" id="cd09233">
    <property type="entry name" value="ACE1-Sec16-like"/>
    <property type="match status" value="1"/>
</dbReference>
<feature type="region of interest" description="Disordered" evidence="7">
    <location>
        <begin position="1697"/>
        <end position="1734"/>
    </location>
</feature>
<dbReference type="PANTHER" id="PTHR13402">
    <property type="entry name" value="RGPR-RELATED"/>
    <property type="match status" value="1"/>
</dbReference>
<evidence type="ECO:0000256" key="1">
    <source>
        <dbReference type="ARBA" id="ARBA00004240"/>
    </source>
</evidence>
<feature type="compositionally biased region" description="Low complexity" evidence="7">
    <location>
        <begin position="1568"/>
        <end position="1586"/>
    </location>
</feature>
<evidence type="ECO:0000256" key="4">
    <source>
        <dbReference type="ARBA" id="ARBA00022824"/>
    </source>
</evidence>
<feature type="compositionally biased region" description="Basic and acidic residues" evidence="7">
    <location>
        <begin position="415"/>
        <end position="449"/>
    </location>
</feature>
<protein>
    <recommendedName>
        <fullName evidence="6">Protein transport protein sec16</fullName>
    </recommendedName>
</protein>
<dbReference type="CTD" id="32209"/>
<keyword evidence="5 6" id="KW-0931">ER-Golgi transport</keyword>
<gene>
    <name evidence="11" type="primary">LOC100909178</name>
</gene>
<evidence type="ECO:0000256" key="6">
    <source>
        <dbReference type="RuleBase" id="RU364101"/>
    </source>
</evidence>
<dbReference type="Pfam" id="PF12932">
    <property type="entry name" value="Sec16"/>
    <property type="match status" value="1"/>
</dbReference>
<feature type="compositionally biased region" description="Polar residues" evidence="7">
    <location>
        <begin position="524"/>
        <end position="548"/>
    </location>
</feature>
<evidence type="ECO:0000256" key="5">
    <source>
        <dbReference type="ARBA" id="ARBA00022892"/>
    </source>
</evidence>
<keyword evidence="6" id="KW-0653">Protein transport</keyword>
<feature type="compositionally biased region" description="Polar residues" evidence="7">
    <location>
        <begin position="55"/>
        <end position="66"/>
    </location>
</feature>
<dbReference type="GO" id="GO:0070973">
    <property type="term" value="P:protein localization to endoplasmic reticulum exit site"/>
    <property type="evidence" value="ECO:0007669"/>
    <property type="project" value="TreeGrafter"/>
</dbReference>
<dbReference type="GO" id="GO:0015031">
    <property type="term" value="P:protein transport"/>
    <property type="evidence" value="ECO:0007669"/>
    <property type="project" value="UniProtKB-KW"/>
</dbReference>
<dbReference type="InterPro" id="IPR024298">
    <property type="entry name" value="Sec16_Sec23-bd"/>
</dbReference>
<feature type="domain" description="Sec16 Sec23-binding" evidence="8">
    <location>
        <begin position="1241"/>
        <end position="1482"/>
    </location>
</feature>
<feature type="compositionally biased region" description="Basic and acidic residues" evidence="7">
    <location>
        <begin position="820"/>
        <end position="842"/>
    </location>
</feature>
<evidence type="ECO:0000313" key="10">
    <source>
        <dbReference type="Proteomes" id="UP000694867"/>
    </source>
</evidence>
<feature type="compositionally biased region" description="Polar residues" evidence="7">
    <location>
        <begin position="108"/>
        <end position="117"/>
    </location>
</feature>
<keyword evidence="3 6" id="KW-0813">Transport</keyword>
<sequence>MSHNLVQKRGRYPKAKQENNVAQSGWQAQTLSVPSQSQGFSDVDYNHQNQKDSSQHTSNNYPNQWGDNHGVMNEEFHQKSDSNGHNAQQDVWSDWGNQGWENWENNNSQPSLPTQNYYGQAQHQQAPNQQSPQYPAYDHDQVYHNQQHDSGLARESHESYAPQVDVNNFSYPATCSTPLYQYNDGNSRQQQQQHFDNQYHHQDPQHQSLQNFNNHDFGHVPQQAPGPDRFPEYTETHGSVDYGAGVNETDEFQYNSVTDSPANTETHGSVDYGAGVNETDKLQYNSVTDSPANTDAQQMSLGGYNAQAMPFDTSLGPGGDDGLADNYDRATPGAAEPRVEDDLEDASLALQEHNDQPISDSWDTLEDNMECLTIQDYRPQESNAASCEAQLGASTQVPTHRMQEQIEHGQQNARGDQRDPEPQFPQDEDRRPHEKRESFREDIPLEEAPRQYPSGAVDQQQRQDPESTVAPPSLSEVSETRNLDTESTIEVDDSRVHQGANDDERCSPRENFIECGSAERPISRGSTSSEQRRNSQGTTFDVSSQERSSYLADMVRPASEGAPAEGESPAPMAFPVPSQSSAPSSTNAAFGTDDSQSDSNSNTIATREVIGQRASAERSGVPNVYQNASSIRQSPLGGEGGNPVSVALNPKASLEPPSQPPNSESYRSCSQDERTRSRRSAISSSSSDDSEVAEHNRETLHQKMKERAHELPAASKREQRWRDSRERLQKYDYHSDRSEIRKYRRRGHRDSDGERSRRKNASDRDYEDEDYYEEKRHRRRTDRKRNSDETDFSEYTGDKRLNKYRSGDDSEATSGRPRRRSDDARRMRSRDYPDESDYDLRRSCTRRGGHINRRDKRPDFYPDRPPTRGSSVNDSMTTSQISDSEISHFGSMDDRRGRFDRPYAVGMHPVHDPRGFPSSSHKFQSLSSTLHPRQPQVLRAPQQPLHRHQQQSQISAGMIPQELTGQDLQVVRHAYKTDPDYRAVLDDYFVQCAAKGFDIRQVRSYICDEPDLQQSVSMGLADLNESLSSSLSGDLTGSIRSIVSEVSTPEELKKYIMPHAFAHFTSLNTFVKLHPSNRTLDSKPPAIEIHDLKLLLEEDPESKALAKFPGPLVRADTHKNQVIHFCNQRVNAIRKNKPDVDHIVDRESYVLLWELLILLLRQNGLVTGTDIAELLLKDAPFVDPASVQKLAEQEMSQIEESDRASSEDSQTTVDGTRLNRKASRGIRRQGLSPEQALSKFRELLLFGHRKEAIEHAIRCELWGHALSLSSRMDTKMYAYVDSKFHQSFAGNDPLQTVYQLYSGRQPTSVTCVGDVTWGDWRPHLAMILANPSARPEIDAGSIVTMGDILLSRGCLYAAHFCYLMAQVDFGEFQDKRCKLVLLATSHMQNFAEFATNEAIMCTEIYEYAKSLSNPGYTLPSLGLYKYLHAKRLVDRGFVQEALHYCERLSIEIVRNHFAYKPELIHEVYCLASRLRYHDAHYSQDAVNQDLGHPQWLMVLEEVDIALQSGQPVDRNLESRRPSDFEESQVKMEAQYCEAPVRPQEQQEIHQIHQVPQSAPSQTFDQSLQQQQQQQQEQAYGYYAQQQQHHEHQHQQSSFYGQLNASPPSQEARDELPTNQARDTPDYSNEQYSRSSSVDGIHQVPAAHAPPLEHSNSFGAQAQYGQRRSIASISSSITSATTNESMKMAPLHQDEMISYQQQTQSPVQTKSERMSPGASPSPGKNSAPSNRAGSSWLPGILKNFLPKGPNQMILPDDKEQSIVWDANKKIWVDRNADPATQGAASALPPPPSDIGRGEAPVPPIPTMSSAQSFPQVIPSASDASRKQPDPVQQAAPPNGSNRFRRSNNKRRFVDVVENTIHTGSAMPSIPPIDAGGAVPQMMMPALQPQYMLPALPRGEEGEAFDLLSHGARFDDQSQNQESEEQ</sequence>
<dbReference type="GO" id="GO:0016192">
    <property type="term" value="P:vesicle-mediated transport"/>
    <property type="evidence" value="ECO:0007669"/>
    <property type="project" value="UniProtKB-KW"/>
</dbReference>
<feature type="compositionally biased region" description="Polar residues" evidence="7">
    <location>
        <begin position="1721"/>
        <end position="1732"/>
    </location>
</feature>